<dbReference type="PANTHER" id="PTHR33375">
    <property type="entry name" value="CHROMOSOME-PARTITIONING PROTEIN PARB-RELATED"/>
    <property type="match status" value="1"/>
</dbReference>
<dbReference type="InterPro" id="IPR003115">
    <property type="entry name" value="ParB_N"/>
</dbReference>
<protein>
    <submittedName>
        <fullName evidence="2">ParB-like protein</fullName>
    </submittedName>
</protein>
<dbReference type="GO" id="GO:0007059">
    <property type="term" value="P:chromosome segregation"/>
    <property type="evidence" value="ECO:0007669"/>
    <property type="project" value="TreeGrafter"/>
</dbReference>
<proteinExistence type="predicted"/>
<dbReference type="InterPro" id="IPR037972">
    <property type="entry name" value="RepB_N"/>
</dbReference>
<dbReference type="SUPFAM" id="SSF110849">
    <property type="entry name" value="ParB/Sulfiredoxin"/>
    <property type="match status" value="1"/>
</dbReference>
<accession>F7ZMI9</accession>
<geneLocation type="plasmid" evidence="2 3">
    <name>pRLO149_63</name>
</geneLocation>
<keyword evidence="2" id="KW-0614">Plasmid</keyword>
<dbReference type="EMBL" id="CP002626">
    <property type="protein sequence ID" value="AEI96526.1"/>
    <property type="molecule type" value="Genomic_DNA"/>
</dbReference>
<dbReference type="Proteomes" id="UP000001353">
    <property type="component" value="Plasmid pRLO149_63"/>
</dbReference>
<dbReference type="RefSeq" id="WP_013959934.1">
    <property type="nucleotide sequence ID" value="NC_015729.1"/>
</dbReference>
<dbReference type="PANTHER" id="PTHR33375:SF1">
    <property type="entry name" value="CHROMOSOME-PARTITIONING PROTEIN PARB-RELATED"/>
    <property type="match status" value="1"/>
</dbReference>
<dbReference type="eggNOG" id="COG1475">
    <property type="taxonomic scope" value="Bacteria"/>
</dbReference>
<dbReference type="CDD" id="cd16405">
    <property type="entry name" value="RepB_like_N"/>
    <property type="match status" value="1"/>
</dbReference>
<keyword evidence="3" id="KW-1185">Reference proteome</keyword>
<dbReference type="HOGENOM" id="CLU_065794_0_0_5"/>
<gene>
    <name evidence="2" type="ordered locus">RLO149_p630020</name>
</gene>
<name>F7ZMI9_ROSLO</name>
<dbReference type="KEGG" id="rli:RLO149_p630020"/>
<sequence length="324" mass="35459">MAKRKRLSPAALTEAPPETKAALGWMGHGTRRPPIADVTGDAAEQSAFEEVAGELRRARTEGRMVLSLPLEDIDATHLVRDRVVLDAEEMAVLKDSLRARGQQTPIEVLDLGQGRYGLISGWRRLTALQALLQETEEDRFRTINALLRTPQDVGASYLAMVEENEIRADLSFYERARIAVQAARAGVFSDIHTAVQSLFSAARAPKRSKIMAFTHLVEKLDADLRFPAAIPEKVGLALVSALQTDKRFGARLTKALRAADPQHATAERKVLDAALKTRTATPPKPAEQILPGVTLEAGRGRITLSGVNVDATLEADLRRWLAAR</sequence>
<evidence type="ECO:0000313" key="2">
    <source>
        <dbReference type="EMBL" id="AEI96526.1"/>
    </source>
</evidence>
<dbReference type="Gene3D" id="3.90.1530.30">
    <property type="match status" value="1"/>
</dbReference>
<dbReference type="GO" id="GO:0005694">
    <property type="term" value="C:chromosome"/>
    <property type="evidence" value="ECO:0007669"/>
    <property type="project" value="TreeGrafter"/>
</dbReference>
<evidence type="ECO:0000259" key="1">
    <source>
        <dbReference type="SMART" id="SM00470"/>
    </source>
</evidence>
<dbReference type="Pfam" id="PF02195">
    <property type="entry name" value="ParB_N"/>
    <property type="match status" value="1"/>
</dbReference>
<dbReference type="SMART" id="SM00470">
    <property type="entry name" value="ParB"/>
    <property type="match status" value="1"/>
</dbReference>
<dbReference type="InterPro" id="IPR050336">
    <property type="entry name" value="Chromosome_partition/occlusion"/>
</dbReference>
<evidence type="ECO:0000313" key="3">
    <source>
        <dbReference type="Proteomes" id="UP000001353"/>
    </source>
</evidence>
<dbReference type="InterPro" id="IPR036086">
    <property type="entry name" value="ParB/Sulfiredoxin_sf"/>
</dbReference>
<dbReference type="OrthoDB" id="7812516at2"/>
<dbReference type="AlphaFoldDB" id="F7ZMI9"/>
<organism evidence="2 3">
    <name type="scientific">Roseobacter litoralis (strain ATCC 49566 / DSM 6996 / JCM 21268 / NBRC 15278 / OCh 149)</name>
    <dbReference type="NCBI Taxonomy" id="391595"/>
    <lineage>
        <taxon>Bacteria</taxon>
        <taxon>Pseudomonadati</taxon>
        <taxon>Pseudomonadota</taxon>
        <taxon>Alphaproteobacteria</taxon>
        <taxon>Rhodobacterales</taxon>
        <taxon>Roseobacteraceae</taxon>
        <taxon>Roseobacter</taxon>
    </lineage>
</organism>
<reference evidence="2 3" key="1">
    <citation type="journal article" date="2011" name="BMC Genomics">
        <title>Comparative genome analysis and genome-guided physiological analysis of Roseobacter litoralis.</title>
        <authorList>
            <person name="Kalhoefer D."/>
            <person name="Thole S."/>
            <person name="Voget S."/>
            <person name="Lehmann R."/>
            <person name="Liesegang H."/>
            <person name="Wollher A."/>
            <person name="Daniel R."/>
            <person name="Simon M."/>
            <person name="Brinkhoff T."/>
        </authorList>
    </citation>
    <scope>NUCLEOTIDE SEQUENCE [LARGE SCALE GENOMIC DNA]</scope>
    <source>
        <strain evidence="3">ATCC 49566 / DSM 6996 / JCM 21268 / NBRC 15278 / OCh 149</strain>
    </source>
</reference>
<feature type="domain" description="ParB-like N-terminal" evidence="1">
    <location>
        <begin position="66"/>
        <end position="165"/>
    </location>
</feature>